<keyword evidence="4" id="KW-1185">Reference proteome</keyword>
<dbReference type="PANTHER" id="PTHR46268">
    <property type="entry name" value="STRESS RESPONSE PROTEIN NHAX"/>
    <property type="match status" value="1"/>
</dbReference>
<dbReference type="InterPro" id="IPR006016">
    <property type="entry name" value="UspA"/>
</dbReference>
<name>A0ABX2A2D6_9MICO</name>
<feature type="domain" description="UspA" evidence="2">
    <location>
        <begin position="169"/>
        <end position="303"/>
    </location>
</feature>
<sequence length="307" mass="32584">MNTQRYGVVVGVDGSSAGVQALEWAAAEAVRRRARLTVLTAYEVTTTPLVDGYGFGPEALRAGADEVLDHARQHLADLRRQRPGAVPEADDVDGEIVEGAAAGVLVERSAASDLVVVGRRGLNALDRIVLGSVSAAVLAMSRGAVAVVPNDPVALQSSSAADVVGPVWRVVAAVEFDDHLGRVLDRAFDEARSAGAPLVAVHALTEEFLAGPYAMAGGWVHEYRDEAFASLHDEMRRWEEKYPTVQWTVEVEHGSSGDVVASRLGRHDLVVVGGRRHSAVMGRVLRSVADKLGREAPCPVIVAHAQS</sequence>
<comment type="similarity">
    <text evidence="1">Belongs to the universal stress protein A family.</text>
</comment>
<accession>A0ABX2A2D6</accession>
<dbReference type="PANTHER" id="PTHR46268:SF6">
    <property type="entry name" value="UNIVERSAL STRESS PROTEIN UP12"/>
    <property type="match status" value="1"/>
</dbReference>
<dbReference type="RefSeq" id="WP_171783273.1">
    <property type="nucleotide sequence ID" value="NZ_BAAAML010000014.1"/>
</dbReference>
<dbReference type="CDD" id="cd00293">
    <property type="entry name" value="USP-like"/>
    <property type="match status" value="1"/>
</dbReference>
<evidence type="ECO:0000313" key="4">
    <source>
        <dbReference type="Proteomes" id="UP000757540"/>
    </source>
</evidence>
<dbReference type="InterPro" id="IPR014729">
    <property type="entry name" value="Rossmann-like_a/b/a_fold"/>
</dbReference>
<evidence type="ECO:0000313" key="3">
    <source>
        <dbReference type="EMBL" id="NOV97015.1"/>
    </source>
</evidence>
<comment type="caution">
    <text evidence="3">The sequence shown here is derived from an EMBL/GenBank/DDBJ whole genome shotgun (WGS) entry which is preliminary data.</text>
</comment>
<dbReference type="PRINTS" id="PR01438">
    <property type="entry name" value="UNVRSLSTRESS"/>
</dbReference>
<feature type="domain" description="UspA" evidence="2">
    <location>
        <begin position="8"/>
        <end position="149"/>
    </location>
</feature>
<proteinExistence type="inferred from homology"/>
<evidence type="ECO:0000259" key="2">
    <source>
        <dbReference type="Pfam" id="PF00582"/>
    </source>
</evidence>
<dbReference type="EMBL" id="JABEZU010000002">
    <property type="protein sequence ID" value="NOV97015.1"/>
    <property type="molecule type" value="Genomic_DNA"/>
</dbReference>
<protein>
    <submittedName>
        <fullName evidence="3">Nucleotide-binding universal stress UspA family protein</fullName>
    </submittedName>
</protein>
<dbReference type="Pfam" id="PF00582">
    <property type="entry name" value="Usp"/>
    <property type="match status" value="2"/>
</dbReference>
<dbReference type="Proteomes" id="UP000757540">
    <property type="component" value="Unassembled WGS sequence"/>
</dbReference>
<organism evidence="3 4">
    <name type="scientific">Isoptericola halotolerans</name>
    <dbReference type="NCBI Taxonomy" id="300560"/>
    <lineage>
        <taxon>Bacteria</taxon>
        <taxon>Bacillati</taxon>
        <taxon>Actinomycetota</taxon>
        <taxon>Actinomycetes</taxon>
        <taxon>Micrococcales</taxon>
        <taxon>Promicromonosporaceae</taxon>
        <taxon>Isoptericola</taxon>
    </lineage>
</organism>
<reference evidence="3 4" key="1">
    <citation type="submission" date="2020-05" db="EMBL/GenBank/DDBJ databases">
        <title>Genomic Encyclopedia of Type Strains, Phase III (KMG-III): the genomes of soil and plant-associated and newly described type strains.</title>
        <authorList>
            <person name="Whitman W."/>
        </authorList>
    </citation>
    <scope>NUCLEOTIDE SEQUENCE [LARGE SCALE GENOMIC DNA]</scope>
    <source>
        <strain evidence="3 4">KCTC 19046</strain>
    </source>
</reference>
<dbReference type="Gene3D" id="3.40.50.620">
    <property type="entry name" value="HUPs"/>
    <property type="match status" value="2"/>
</dbReference>
<dbReference type="InterPro" id="IPR006015">
    <property type="entry name" value="Universal_stress_UspA"/>
</dbReference>
<dbReference type="SUPFAM" id="SSF52402">
    <property type="entry name" value="Adenine nucleotide alpha hydrolases-like"/>
    <property type="match status" value="2"/>
</dbReference>
<gene>
    <name evidence="3" type="ORF">HDG69_001590</name>
</gene>
<evidence type="ECO:0000256" key="1">
    <source>
        <dbReference type="ARBA" id="ARBA00008791"/>
    </source>
</evidence>